<dbReference type="AlphaFoldDB" id="A0A3D9H1K0"/>
<accession>A0A3D9H1K0</accession>
<sequence length="74" mass="8041">MSGNYEHGIAIKWGAQVYYVPKETWQQQVVPDDLKSDVEQLINGGTILASIPQTGEGIGSACYLIDLSAIKSDE</sequence>
<proteinExistence type="predicted"/>
<evidence type="ECO:0000313" key="2">
    <source>
        <dbReference type="Proteomes" id="UP000256845"/>
    </source>
</evidence>
<keyword evidence="2" id="KW-1185">Reference proteome</keyword>
<dbReference type="RefSeq" id="WP_115939658.1">
    <property type="nucleotide sequence ID" value="NZ_QRDW01000023.1"/>
</dbReference>
<protein>
    <submittedName>
        <fullName evidence="1">Uncharacterized protein</fullName>
    </submittedName>
</protein>
<dbReference type="Proteomes" id="UP000256845">
    <property type="component" value="Unassembled WGS sequence"/>
</dbReference>
<organism evidence="1 2">
    <name type="scientific">Aestuariispira insulae</name>
    <dbReference type="NCBI Taxonomy" id="1461337"/>
    <lineage>
        <taxon>Bacteria</taxon>
        <taxon>Pseudomonadati</taxon>
        <taxon>Pseudomonadota</taxon>
        <taxon>Alphaproteobacteria</taxon>
        <taxon>Rhodospirillales</taxon>
        <taxon>Kiloniellaceae</taxon>
        <taxon>Aestuariispira</taxon>
    </lineage>
</organism>
<dbReference type="EMBL" id="QRDW01000023">
    <property type="protein sequence ID" value="RED43368.1"/>
    <property type="molecule type" value="Genomic_DNA"/>
</dbReference>
<evidence type="ECO:0000313" key="1">
    <source>
        <dbReference type="EMBL" id="RED43368.1"/>
    </source>
</evidence>
<name>A0A3D9H1K0_9PROT</name>
<gene>
    <name evidence="1" type="ORF">DFP90_12311</name>
</gene>
<reference evidence="1 2" key="1">
    <citation type="submission" date="2018-07" db="EMBL/GenBank/DDBJ databases">
        <title>Genomic Encyclopedia of Type Strains, Phase III (KMG-III): the genomes of soil and plant-associated and newly described type strains.</title>
        <authorList>
            <person name="Whitman W."/>
        </authorList>
    </citation>
    <scope>NUCLEOTIDE SEQUENCE [LARGE SCALE GENOMIC DNA]</scope>
    <source>
        <strain evidence="1 2">CECT 8488</strain>
    </source>
</reference>
<comment type="caution">
    <text evidence="1">The sequence shown here is derived from an EMBL/GenBank/DDBJ whole genome shotgun (WGS) entry which is preliminary data.</text>
</comment>
<dbReference type="OrthoDB" id="9860660at2"/>